<reference evidence="7" key="1">
    <citation type="submission" date="2016-09" db="EMBL/GenBank/DDBJ databases">
        <title>Draft genome sequence of a novel species of the family Streptococcaceae isolated from flowers.</title>
        <authorList>
            <person name="Chuah L.-O."/>
            <person name="Yap K.-P."/>
            <person name="Thong K.L."/>
            <person name="Liong M.T."/>
            <person name="Ahmad R."/>
            <person name="Rusul G."/>
        </authorList>
    </citation>
    <scope>NUCLEOTIDE SEQUENCE [LARGE SCALE GENOMIC DNA]</scope>
    <source>
        <strain evidence="7">DF1</strain>
    </source>
</reference>
<sequence>MSRMMPAYIRAEGIELYEQNQIADVSVGKMILSANVAGQNVAYDLDGENDFCSCDFFATKKYCQHIAAIEEYLKQDKKADDSNQILETAEKTQKLNKELLFGTQFLKNINESDDDYEDSLSLEVEAFETSASSQFFYHGDSIALTIKIKAAKASRSYVVKDIPLFLNVIQRGDIYQLGRDYLVRLNLENFDDSSQDFIRLLIELSPSDLLLESDMYQKNGRFLVLSYSMLESVLDSAYLLSDFKISVASSELNFFSFIPLDKDARLFKFKVTPGDNSISLRIDKKDYKEFYSSKVLYYENFFYKLTIEQAKLINQLKKLYEDFEFQENPVINFDYSDKDELSLSLEKFESIGSVEANKSFRIRKFEPKFYFDLTNRLELSLVFDYGNFEVSSIQELETLDFSRDLLKEKKIFTCMANTGFPKGFESSQPIPFNEDLYNFFTKTVPKFERLGTVEFSPALKNIRVEASDELEITTSGNLLDIRFDLPDIADSELEKVIKKLQANEDHYITQSGKVLLFDKKNFQPIRNVLNELGDSIQTEDGRLTLPSYRTFQIAKIFENVESVKYSDEFKNLYTDLTHPEEFPLEIPDNINASLRNYQIDGVKWMKMLTSHHMGGILADDMGLGKTLQAITYLTSSMQDDDKTIIVAPSSLIYNWESEFHKFSPDMEVVVVEGTKKYRQEVIKEDHQVYITSYGSFLKDLEDYQEKNLKFLLMDEAQTVKNAQSKTNKALSRLKVETVFALSGTPIENRLEEMWALFNIVMPGLFGNKKKFTKSTPESISRAIKPFVMRRKKDDVLKELPDKLEMIHYSELADDQKVIYMAQLQSMQDRIRLMNKEEFNRSKIEILSGITRLRQICDTPALFMPDYTGKSGKIEVLTSLLEQIKESGHRPLIFSQFTKMFGFIEEEMEKVGLSSYKLTGSTPAKERLDMVKAFNAGSRDAFLISLKAGGMGLNLTSADVVILVDLWWNPSVEEQAISRAHRMGQKSTVEVIRLITRGTIEEKIKEIQSKKQDLVTTVLDGGLSNRNITEDEIMEILGL</sequence>
<dbReference type="InterPro" id="IPR049730">
    <property type="entry name" value="SNF2/RAD54-like_C"/>
</dbReference>
<dbReference type="OrthoDB" id="9760715at2"/>
<feature type="domain" description="SWIM-type" evidence="3">
    <location>
        <begin position="39"/>
        <end position="74"/>
    </location>
</feature>
<evidence type="ECO:0000313" key="6">
    <source>
        <dbReference type="EMBL" id="OFI49984.1"/>
    </source>
</evidence>
<feature type="domain" description="Helicase ATP-binding" evidence="4">
    <location>
        <begin position="606"/>
        <end position="763"/>
    </location>
</feature>
<dbReference type="GO" id="GO:0004386">
    <property type="term" value="F:helicase activity"/>
    <property type="evidence" value="ECO:0007669"/>
    <property type="project" value="UniProtKB-KW"/>
</dbReference>
<dbReference type="GO" id="GO:0008270">
    <property type="term" value="F:zinc ion binding"/>
    <property type="evidence" value="ECO:0007669"/>
    <property type="project" value="UniProtKB-KW"/>
</dbReference>
<dbReference type="SMART" id="SM00487">
    <property type="entry name" value="DEXDc"/>
    <property type="match status" value="1"/>
</dbReference>
<keyword evidence="2" id="KW-0479">Metal-binding</keyword>
<gene>
    <name evidence="6" type="ORF">BG261_10085</name>
</gene>
<dbReference type="Pfam" id="PF04434">
    <property type="entry name" value="SWIM"/>
    <property type="match status" value="1"/>
</dbReference>
<dbReference type="InterPro" id="IPR007527">
    <property type="entry name" value="Znf_SWIM"/>
</dbReference>
<dbReference type="InterPro" id="IPR001650">
    <property type="entry name" value="Helicase_C-like"/>
</dbReference>
<dbReference type="Pfam" id="PF08455">
    <property type="entry name" value="SNF2_assoc"/>
    <property type="match status" value="1"/>
</dbReference>
<dbReference type="PROSITE" id="PS51194">
    <property type="entry name" value="HELICASE_CTER"/>
    <property type="match status" value="1"/>
</dbReference>
<dbReference type="CDD" id="cd18793">
    <property type="entry name" value="SF2_C_SNF"/>
    <property type="match status" value="1"/>
</dbReference>
<dbReference type="AlphaFoldDB" id="A0A1E8GNY5"/>
<organism evidence="6 7">
    <name type="scientific">Floricoccus tropicus</name>
    <dbReference type="NCBI Taxonomy" id="1859473"/>
    <lineage>
        <taxon>Bacteria</taxon>
        <taxon>Bacillati</taxon>
        <taxon>Bacillota</taxon>
        <taxon>Bacilli</taxon>
        <taxon>Lactobacillales</taxon>
        <taxon>Streptococcaceae</taxon>
        <taxon>Floricoccus</taxon>
    </lineage>
</organism>
<keyword evidence="6" id="KW-0547">Nucleotide-binding</keyword>
<dbReference type="PROSITE" id="PS50966">
    <property type="entry name" value="ZF_SWIM"/>
    <property type="match status" value="1"/>
</dbReference>
<feature type="domain" description="Helicase C-terminal" evidence="5">
    <location>
        <begin position="875"/>
        <end position="1033"/>
    </location>
</feature>
<dbReference type="InterPro" id="IPR014001">
    <property type="entry name" value="Helicase_ATP-bd"/>
</dbReference>
<evidence type="ECO:0000259" key="3">
    <source>
        <dbReference type="PROSITE" id="PS50966"/>
    </source>
</evidence>
<dbReference type="SUPFAM" id="SSF52540">
    <property type="entry name" value="P-loop containing nucleoside triphosphate hydrolases"/>
    <property type="match status" value="2"/>
</dbReference>
<dbReference type="EMBL" id="MKIR01000004">
    <property type="protein sequence ID" value="OFI49984.1"/>
    <property type="molecule type" value="Genomic_DNA"/>
</dbReference>
<dbReference type="PANTHER" id="PTHR10799">
    <property type="entry name" value="SNF2/RAD54 HELICASE FAMILY"/>
    <property type="match status" value="1"/>
</dbReference>
<dbReference type="RefSeq" id="WP_070791647.1">
    <property type="nucleotide sequence ID" value="NZ_MKIR01000004.1"/>
</dbReference>
<protein>
    <submittedName>
        <fullName evidence="6">Helicase</fullName>
    </submittedName>
</protein>
<dbReference type="SMART" id="SM00490">
    <property type="entry name" value="HELICc"/>
    <property type="match status" value="1"/>
</dbReference>
<keyword evidence="6" id="KW-0067">ATP-binding</keyword>
<dbReference type="Proteomes" id="UP000178622">
    <property type="component" value="Unassembled WGS sequence"/>
</dbReference>
<dbReference type="Pfam" id="PF00176">
    <property type="entry name" value="SNF2-rel_dom"/>
    <property type="match status" value="1"/>
</dbReference>
<dbReference type="GO" id="GO:0005524">
    <property type="term" value="F:ATP binding"/>
    <property type="evidence" value="ECO:0007669"/>
    <property type="project" value="InterPro"/>
</dbReference>
<keyword evidence="7" id="KW-1185">Reference proteome</keyword>
<dbReference type="Gene3D" id="3.40.50.300">
    <property type="entry name" value="P-loop containing nucleotide triphosphate hydrolases"/>
    <property type="match status" value="1"/>
</dbReference>
<keyword evidence="2" id="KW-0863">Zinc-finger</keyword>
<keyword evidence="6" id="KW-0347">Helicase</keyword>
<dbReference type="Pfam" id="PF00271">
    <property type="entry name" value="Helicase_C"/>
    <property type="match status" value="1"/>
</dbReference>
<evidence type="ECO:0000256" key="2">
    <source>
        <dbReference type="PROSITE-ProRule" id="PRU00325"/>
    </source>
</evidence>
<dbReference type="InterPro" id="IPR000330">
    <property type="entry name" value="SNF2_N"/>
</dbReference>
<dbReference type="STRING" id="1859473.BG261_10085"/>
<accession>A0A1E8GNY5</accession>
<evidence type="ECO:0000256" key="1">
    <source>
        <dbReference type="ARBA" id="ARBA00022801"/>
    </source>
</evidence>
<evidence type="ECO:0000259" key="5">
    <source>
        <dbReference type="PROSITE" id="PS51194"/>
    </source>
</evidence>
<dbReference type="InterPro" id="IPR038718">
    <property type="entry name" value="SNF2-like_sf"/>
</dbReference>
<evidence type="ECO:0000259" key="4">
    <source>
        <dbReference type="PROSITE" id="PS51192"/>
    </source>
</evidence>
<name>A0A1E8GNY5_9LACT</name>
<dbReference type="InterPro" id="IPR013663">
    <property type="entry name" value="Helicase_SWF/SNF/SWI_bac"/>
</dbReference>
<evidence type="ECO:0000313" key="7">
    <source>
        <dbReference type="Proteomes" id="UP000178622"/>
    </source>
</evidence>
<dbReference type="GO" id="GO:0016787">
    <property type="term" value="F:hydrolase activity"/>
    <property type="evidence" value="ECO:0007669"/>
    <property type="project" value="UniProtKB-KW"/>
</dbReference>
<proteinExistence type="predicted"/>
<dbReference type="PROSITE" id="PS51192">
    <property type="entry name" value="HELICASE_ATP_BIND_1"/>
    <property type="match status" value="1"/>
</dbReference>
<keyword evidence="2" id="KW-0862">Zinc</keyword>
<dbReference type="InterPro" id="IPR027417">
    <property type="entry name" value="P-loop_NTPase"/>
</dbReference>
<dbReference type="Gene3D" id="3.40.50.10810">
    <property type="entry name" value="Tandem AAA-ATPase domain"/>
    <property type="match status" value="1"/>
</dbReference>
<comment type="caution">
    <text evidence="6">The sequence shown here is derived from an EMBL/GenBank/DDBJ whole genome shotgun (WGS) entry which is preliminary data.</text>
</comment>
<keyword evidence="1" id="KW-0378">Hydrolase</keyword>